<evidence type="ECO:0000313" key="3">
    <source>
        <dbReference type="Proteomes" id="UP000006591"/>
    </source>
</evidence>
<dbReference type="Proteomes" id="UP000006591">
    <property type="component" value="Chromosome 8"/>
</dbReference>
<dbReference type="Gramene" id="ONIVA08G11050.1">
    <property type="protein sequence ID" value="ONIVA08G11050.1"/>
    <property type="gene ID" value="ONIVA08G11050"/>
</dbReference>
<reference evidence="2" key="2">
    <citation type="submission" date="2018-04" db="EMBL/GenBank/DDBJ databases">
        <title>OnivRS2 (Oryza nivara Reference Sequence Version 2).</title>
        <authorList>
            <person name="Zhang J."/>
            <person name="Kudrna D."/>
            <person name="Lee S."/>
            <person name="Talag J."/>
            <person name="Rajasekar S."/>
            <person name="Welchert J."/>
            <person name="Hsing Y.-I."/>
            <person name="Wing R.A."/>
        </authorList>
    </citation>
    <scope>NUCLEOTIDE SEQUENCE [LARGE SCALE GENOMIC DNA]</scope>
    <source>
        <strain evidence="2">SL10</strain>
    </source>
</reference>
<accession>A0A0E0IA66</accession>
<sequence>MEYVVETHSRVGAETRGWGQRTRPSFGWERPISPPPPPPSDRRGGFPLPAMFLSGQMLVLSPLLALMLDQLRKLPAFVQDGLFASSQHHRCLFGVGYQDHRQLPPLSPPAIRFAT</sequence>
<organism evidence="2">
    <name type="scientific">Oryza nivara</name>
    <name type="common">Indian wild rice</name>
    <name type="synonym">Oryza sativa f. spontanea</name>
    <dbReference type="NCBI Taxonomy" id="4536"/>
    <lineage>
        <taxon>Eukaryota</taxon>
        <taxon>Viridiplantae</taxon>
        <taxon>Streptophyta</taxon>
        <taxon>Embryophyta</taxon>
        <taxon>Tracheophyta</taxon>
        <taxon>Spermatophyta</taxon>
        <taxon>Magnoliopsida</taxon>
        <taxon>Liliopsida</taxon>
        <taxon>Poales</taxon>
        <taxon>Poaceae</taxon>
        <taxon>BOP clade</taxon>
        <taxon>Oryzoideae</taxon>
        <taxon>Oryzeae</taxon>
        <taxon>Oryzinae</taxon>
        <taxon>Oryza</taxon>
    </lineage>
</organism>
<feature type="region of interest" description="Disordered" evidence="1">
    <location>
        <begin position="14"/>
        <end position="46"/>
    </location>
</feature>
<evidence type="ECO:0000313" key="2">
    <source>
        <dbReference type="EnsemblPlants" id="ONIVA08G11050.1"/>
    </source>
</evidence>
<dbReference type="STRING" id="4536.A0A0E0IA66"/>
<dbReference type="AlphaFoldDB" id="A0A0E0IA66"/>
<keyword evidence="3" id="KW-1185">Reference proteome</keyword>
<dbReference type="EnsemblPlants" id="ONIVA08G11050.1">
    <property type="protein sequence ID" value="ONIVA08G11050.1"/>
    <property type="gene ID" value="ONIVA08G11050"/>
</dbReference>
<name>A0A0E0IA66_ORYNI</name>
<dbReference type="HOGENOM" id="CLU_2112846_0_0_1"/>
<evidence type="ECO:0000256" key="1">
    <source>
        <dbReference type="SAM" id="MobiDB-lite"/>
    </source>
</evidence>
<proteinExistence type="predicted"/>
<reference evidence="2" key="1">
    <citation type="submission" date="2015-04" db="UniProtKB">
        <authorList>
            <consortium name="EnsemblPlants"/>
        </authorList>
    </citation>
    <scope>IDENTIFICATION</scope>
    <source>
        <strain evidence="2">SL10</strain>
    </source>
</reference>
<protein>
    <submittedName>
        <fullName evidence="2">Uncharacterized protein</fullName>
    </submittedName>
</protein>